<keyword evidence="2" id="KW-0963">Cytoplasm</keyword>
<evidence type="ECO:0000259" key="5">
    <source>
        <dbReference type="PROSITE" id="PS50892"/>
    </source>
</evidence>
<evidence type="ECO:0000256" key="4">
    <source>
        <dbReference type="SAM" id="MobiDB-lite"/>
    </source>
</evidence>
<dbReference type="CDD" id="cd15873">
    <property type="entry name" value="R-SNARE_STXBP5_6"/>
    <property type="match status" value="1"/>
</dbReference>
<dbReference type="GO" id="GO:0006893">
    <property type="term" value="P:Golgi to plasma membrane transport"/>
    <property type="evidence" value="ECO:0007669"/>
    <property type="project" value="TreeGrafter"/>
</dbReference>
<feature type="region of interest" description="Disordered" evidence="4">
    <location>
        <begin position="913"/>
        <end position="940"/>
    </location>
</feature>
<dbReference type="GO" id="GO:0019905">
    <property type="term" value="F:syntaxin binding"/>
    <property type="evidence" value="ECO:0007669"/>
    <property type="project" value="TreeGrafter"/>
</dbReference>
<sequence>MAGMLKSMFTAAGASSVALPPPPDRLETTVNAGDAQRSPPPLARPLPGLPACACALAAHALQRIVAVACADGRIVLRSGTGAALALPAPALPKPRDESAPRRVVFAPHATHVMTVIVGEALDVWSLREKCALVLDDKLANVLLTDETCRPTSACFVAESFVVIGTKMGNLIFARCDSTSSTVVHVGDMHDILGEGQEGGAVTATLALPCNESTASKRCHVVLGYEFGAVVVVDVLRRRRVGVRAAPFGTIRDACWAGHATLATDDHVLATSHDGGNVLLWHVKQPQDAAAVPTTTDAIQTPHASCLTPFRRLCCTDQGASISRVIGHVSDTADGVLRIWTLAKSTGDTLGGLSAFEVKHDRTTDDAGADDVDEDAWTLRPPDAPSRMYPPFGGELDACVGWKSSVAVLCEGGALASWSLDDGGEGVPVLDTSGVLDGSQPADMDDGGVSTVAVRLFVADGPGIRAITEPRLPGVEWQARAWIEPSATPEEDTASSSASSARPTSDVCYVQTFPSEAILVAGLGSGAAWFFRELVEGGDGDDGGGNDAEGDGLGPAFVPEVASPTHMAKRSSSGGWDAMLCVHSLHACPIVAADVAQNATAVVLCDEGGTVSVVDLLPEPVLRWVAQSELGGAGNGGRYGVAFAGDNRAGSDDNTTTTSSSAVVVCDPSATIVSLSASRGEAEARMHPKATNEKTLTLAALAIDGTPAAQSSGDAPLVLLVTDVATRVYPLPGVRRGDKTTLKKLASHSGEPYQAARVVSLSGAPGLVLVSTSGAVSLVSLPNLVAVRHLDASSWLRAPPSDLTTPRRILLTEAGTALLAWDGSEAVLTHAAPSQAECSAATAATSIFDVDLARAIEAGEHEASRRRGLARQEAATVAEKERRKSQERPAPVRTGMLGGLGGLADKAKAAAAAAMEKARGGSPSAAKARAAAEREKEMESTPSLLDFFDPAAAANATASASPTLARRELLTRTSSGGSASAAASSPRSPAARSVDDIKRAYGRPTTDANRAARAASDAMHENRRKLEERGEKLEELADKTAQLENEAADFASAARKLREQQERWF</sequence>
<evidence type="ECO:0000256" key="1">
    <source>
        <dbReference type="ARBA" id="ARBA00004496"/>
    </source>
</evidence>
<proteinExistence type="predicted"/>
<keyword evidence="7" id="KW-1185">Reference proteome</keyword>
<dbReference type="SUPFAM" id="SSF50978">
    <property type="entry name" value="WD40 repeat-like"/>
    <property type="match status" value="1"/>
</dbReference>
<keyword evidence="3" id="KW-0175">Coiled coil</keyword>
<dbReference type="PANTHER" id="PTHR10241:SF25">
    <property type="entry name" value="TOMOSYN, ISOFORM C"/>
    <property type="match status" value="1"/>
</dbReference>
<evidence type="ECO:0000256" key="2">
    <source>
        <dbReference type="ARBA" id="ARBA00022490"/>
    </source>
</evidence>
<comment type="subcellular location">
    <subcellularLocation>
        <location evidence="1">Cytoplasm</location>
    </subcellularLocation>
</comment>
<organism evidence="6 7">
    <name type="scientific">Pycnococcus provasolii</name>
    <dbReference type="NCBI Taxonomy" id="41880"/>
    <lineage>
        <taxon>Eukaryota</taxon>
        <taxon>Viridiplantae</taxon>
        <taxon>Chlorophyta</taxon>
        <taxon>Pseudoscourfieldiophyceae</taxon>
        <taxon>Pseudoscourfieldiales</taxon>
        <taxon>Pycnococcaceae</taxon>
        <taxon>Pycnococcus</taxon>
    </lineage>
</organism>
<dbReference type="SUPFAM" id="SSF58038">
    <property type="entry name" value="SNARE fusion complex"/>
    <property type="match status" value="1"/>
</dbReference>
<dbReference type="AlphaFoldDB" id="A0A830H7N9"/>
<dbReference type="Gene3D" id="1.20.5.110">
    <property type="match status" value="1"/>
</dbReference>
<evidence type="ECO:0000313" key="6">
    <source>
        <dbReference type="EMBL" id="GHP01691.1"/>
    </source>
</evidence>
<dbReference type="PANTHER" id="PTHR10241">
    <property type="entry name" value="LETHAL 2 GIANT LARVAE PROTEIN"/>
    <property type="match status" value="1"/>
</dbReference>
<feature type="compositionally biased region" description="Basic and acidic residues" evidence="4">
    <location>
        <begin position="877"/>
        <end position="886"/>
    </location>
</feature>
<dbReference type="InterPro" id="IPR042855">
    <property type="entry name" value="V_SNARE_CC"/>
</dbReference>
<feature type="compositionally biased region" description="Low complexity" evidence="4">
    <location>
        <begin position="913"/>
        <end position="928"/>
    </location>
</feature>
<reference evidence="6" key="1">
    <citation type="submission" date="2020-10" db="EMBL/GenBank/DDBJ databases">
        <title>Unveiling of a novel bifunctional photoreceptor, Dualchrome1, isolated from a cosmopolitan green alga.</title>
        <authorList>
            <person name="Suzuki S."/>
            <person name="Kawachi M."/>
        </authorList>
    </citation>
    <scope>NUCLEOTIDE SEQUENCE</scope>
    <source>
        <strain evidence="6">NIES 2893</strain>
    </source>
</reference>
<feature type="compositionally biased region" description="Low complexity" evidence="4">
    <location>
        <begin position="973"/>
        <end position="991"/>
    </location>
</feature>
<feature type="region of interest" description="Disordered" evidence="4">
    <location>
        <begin position="16"/>
        <end position="42"/>
    </location>
</feature>
<evidence type="ECO:0000256" key="3">
    <source>
        <dbReference type="PROSITE-ProRule" id="PRU00290"/>
    </source>
</evidence>
<feature type="compositionally biased region" description="Basic and acidic residues" evidence="4">
    <location>
        <begin position="1017"/>
        <end position="1029"/>
    </location>
</feature>
<dbReference type="GO" id="GO:0005886">
    <property type="term" value="C:plasma membrane"/>
    <property type="evidence" value="ECO:0007669"/>
    <property type="project" value="TreeGrafter"/>
</dbReference>
<dbReference type="GO" id="GO:0005096">
    <property type="term" value="F:GTPase activator activity"/>
    <property type="evidence" value="ECO:0007669"/>
    <property type="project" value="TreeGrafter"/>
</dbReference>
<feature type="compositionally biased region" description="Basic and acidic residues" evidence="4">
    <location>
        <begin position="929"/>
        <end position="938"/>
    </location>
</feature>
<dbReference type="GO" id="GO:0005737">
    <property type="term" value="C:cytoplasm"/>
    <property type="evidence" value="ECO:0007669"/>
    <property type="project" value="UniProtKB-SubCell"/>
</dbReference>
<evidence type="ECO:0000313" key="7">
    <source>
        <dbReference type="Proteomes" id="UP000660262"/>
    </source>
</evidence>
<protein>
    <recommendedName>
        <fullName evidence="5">V-SNARE coiled-coil homology domain-containing protein</fullName>
    </recommendedName>
</protein>
<dbReference type="GO" id="GO:0006887">
    <property type="term" value="P:exocytosis"/>
    <property type="evidence" value="ECO:0007669"/>
    <property type="project" value="TreeGrafter"/>
</dbReference>
<dbReference type="Proteomes" id="UP000660262">
    <property type="component" value="Unassembled WGS sequence"/>
</dbReference>
<dbReference type="GO" id="GO:0045159">
    <property type="term" value="F:myosin II binding"/>
    <property type="evidence" value="ECO:0007669"/>
    <property type="project" value="TreeGrafter"/>
</dbReference>
<dbReference type="EMBL" id="BNJQ01000001">
    <property type="protein sequence ID" value="GHP01691.1"/>
    <property type="molecule type" value="Genomic_DNA"/>
</dbReference>
<feature type="compositionally biased region" description="Low complexity" evidence="4">
    <location>
        <begin position="1006"/>
        <end position="1016"/>
    </location>
</feature>
<feature type="region of interest" description="Disordered" evidence="4">
    <location>
        <begin position="860"/>
        <end position="898"/>
    </location>
</feature>
<name>A0A830H7N9_9CHLO</name>
<dbReference type="InterPro" id="IPR036322">
    <property type="entry name" value="WD40_repeat_dom_sf"/>
</dbReference>
<dbReference type="Pfam" id="PF00957">
    <property type="entry name" value="Synaptobrevin"/>
    <property type="match status" value="1"/>
</dbReference>
<comment type="caution">
    <text evidence="6">The sequence shown here is derived from an EMBL/GenBank/DDBJ whole genome shotgun (WGS) entry which is preliminary data.</text>
</comment>
<accession>A0A830H7N9</accession>
<dbReference type="PROSITE" id="PS50892">
    <property type="entry name" value="V_SNARE"/>
    <property type="match status" value="1"/>
</dbReference>
<gene>
    <name evidence="6" type="ORF">PPROV_000044800</name>
</gene>
<feature type="region of interest" description="Disordered" evidence="4">
    <location>
        <begin position="971"/>
        <end position="1029"/>
    </location>
</feature>
<feature type="domain" description="V-SNARE coiled-coil homology" evidence="5">
    <location>
        <begin position="1003"/>
        <end position="1064"/>
    </location>
</feature>